<feature type="region of interest" description="Disordered" evidence="1">
    <location>
        <begin position="66"/>
        <end position="87"/>
    </location>
</feature>
<dbReference type="Proteomes" id="UP000076842">
    <property type="component" value="Unassembled WGS sequence"/>
</dbReference>
<reference evidence="2 3" key="1">
    <citation type="journal article" date="2016" name="Mol. Biol. Evol.">
        <title>Comparative Genomics of Early-Diverging Mushroom-Forming Fungi Provides Insights into the Origins of Lignocellulose Decay Capabilities.</title>
        <authorList>
            <person name="Nagy L.G."/>
            <person name="Riley R."/>
            <person name="Tritt A."/>
            <person name="Adam C."/>
            <person name="Daum C."/>
            <person name="Floudas D."/>
            <person name="Sun H."/>
            <person name="Yadav J.S."/>
            <person name="Pangilinan J."/>
            <person name="Larsson K.H."/>
            <person name="Matsuura K."/>
            <person name="Barry K."/>
            <person name="Labutti K."/>
            <person name="Kuo R."/>
            <person name="Ohm R.A."/>
            <person name="Bhattacharya S.S."/>
            <person name="Shirouzu T."/>
            <person name="Yoshinaga Y."/>
            <person name="Martin F.M."/>
            <person name="Grigoriev I.V."/>
            <person name="Hibbett D.S."/>
        </authorList>
    </citation>
    <scope>NUCLEOTIDE SEQUENCE [LARGE SCALE GENOMIC DNA]</scope>
    <source>
        <strain evidence="2 3">HHB12733</strain>
    </source>
</reference>
<protein>
    <submittedName>
        <fullName evidence="2">Uncharacterized protein</fullName>
    </submittedName>
</protein>
<sequence length="190" mass="21276">MLVEYAYVDVFQADVEKCEMMQLAILEFSHALVPHLGKLAQLVEDYPPVTKIAGFEECMRRAAEYTPQEEASLTPTTPYSWQQSNRHPGLLHCRGNRGRRAEPDVELGAAVDSGNMEPHNETKDTSVLDEKSEQARALQHDKTSQRGETSIQHWVARNEQVSRGDQVPRLPRPGAEREPTAVETTGAVRA</sequence>
<feature type="region of interest" description="Disordered" evidence="1">
    <location>
        <begin position="109"/>
        <end position="190"/>
    </location>
</feature>
<feature type="compositionally biased region" description="Polar residues" evidence="1">
    <location>
        <begin position="69"/>
        <end position="86"/>
    </location>
</feature>
<accession>A0A165JVE1</accession>
<evidence type="ECO:0000313" key="2">
    <source>
        <dbReference type="EMBL" id="KZT62322.1"/>
    </source>
</evidence>
<feature type="compositionally biased region" description="Basic and acidic residues" evidence="1">
    <location>
        <begin position="118"/>
        <end position="145"/>
    </location>
</feature>
<organism evidence="2 3">
    <name type="scientific">Calocera cornea HHB12733</name>
    <dbReference type="NCBI Taxonomy" id="1353952"/>
    <lineage>
        <taxon>Eukaryota</taxon>
        <taxon>Fungi</taxon>
        <taxon>Dikarya</taxon>
        <taxon>Basidiomycota</taxon>
        <taxon>Agaricomycotina</taxon>
        <taxon>Dacrymycetes</taxon>
        <taxon>Dacrymycetales</taxon>
        <taxon>Dacrymycetaceae</taxon>
        <taxon>Calocera</taxon>
    </lineage>
</organism>
<evidence type="ECO:0000256" key="1">
    <source>
        <dbReference type="SAM" id="MobiDB-lite"/>
    </source>
</evidence>
<dbReference type="AlphaFoldDB" id="A0A165JVE1"/>
<dbReference type="EMBL" id="KV423917">
    <property type="protein sequence ID" value="KZT62322.1"/>
    <property type="molecule type" value="Genomic_DNA"/>
</dbReference>
<keyword evidence="3" id="KW-1185">Reference proteome</keyword>
<gene>
    <name evidence="2" type="ORF">CALCODRAFT_490119</name>
</gene>
<dbReference type="InParanoid" id="A0A165JVE1"/>
<evidence type="ECO:0000313" key="3">
    <source>
        <dbReference type="Proteomes" id="UP000076842"/>
    </source>
</evidence>
<name>A0A165JVE1_9BASI</name>
<proteinExistence type="predicted"/>